<dbReference type="SUPFAM" id="SSF52540">
    <property type="entry name" value="P-loop containing nucleoside triphosphate hydrolases"/>
    <property type="match status" value="1"/>
</dbReference>
<dbReference type="InterPro" id="IPR029016">
    <property type="entry name" value="GAF-like_dom_sf"/>
</dbReference>
<dbReference type="PANTHER" id="PTHR32071:SF77">
    <property type="entry name" value="TRANSCRIPTIONAL REGULATORY PROTEIN"/>
    <property type="match status" value="1"/>
</dbReference>
<dbReference type="Pfam" id="PF01590">
    <property type="entry name" value="GAF"/>
    <property type="match status" value="1"/>
</dbReference>
<dbReference type="InterPro" id="IPR003018">
    <property type="entry name" value="GAF"/>
</dbReference>
<dbReference type="GO" id="GO:0043565">
    <property type="term" value="F:sequence-specific DNA binding"/>
    <property type="evidence" value="ECO:0007669"/>
    <property type="project" value="InterPro"/>
</dbReference>
<accession>A0AAV2VUS2</accession>
<dbReference type="InterPro" id="IPR025944">
    <property type="entry name" value="Sigma_54_int_dom_CS"/>
</dbReference>
<dbReference type="GO" id="GO:0006355">
    <property type="term" value="P:regulation of DNA-templated transcription"/>
    <property type="evidence" value="ECO:0007669"/>
    <property type="project" value="InterPro"/>
</dbReference>
<dbReference type="InterPro" id="IPR025662">
    <property type="entry name" value="Sigma_54_int_dom_ATP-bd_1"/>
</dbReference>
<dbReference type="SMART" id="SM00382">
    <property type="entry name" value="AAA"/>
    <property type="match status" value="1"/>
</dbReference>
<dbReference type="InterPro" id="IPR009057">
    <property type="entry name" value="Homeodomain-like_sf"/>
</dbReference>
<protein>
    <submittedName>
        <fullName evidence="7">Acetoin catabolism regulatory protein</fullName>
    </submittedName>
</protein>
<evidence type="ECO:0000256" key="5">
    <source>
        <dbReference type="ARBA" id="ARBA00023163"/>
    </source>
</evidence>
<dbReference type="SUPFAM" id="SSF55781">
    <property type="entry name" value="GAF domain-like"/>
    <property type="match status" value="1"/>
</dbReference>
<dbReference type="PROSITE" id="PS00675">
    <property type="entry name" value="SIGMA54_INTERACT_1"/>
    <property type="match status" value="1"/>
</dbReference>
<dbReference type="InterPro" id="IPR025943">
    <property type="entry name" value="Sigma_54_int_dom_ATP-bd_2"/>
</dbReference>
<keyword evidence="4" id="KW-0238">DNA-binding</keyword>
<sequence>MRSSETKAIRNSTFIRSHIQEVESAVSGNEVERDHMILNSWKRCVETHRLEPSSLKEAYILPGYELKLHQERTDRLIHTARHALEMLYKQISGQNYVLLLTDHEGVTVDYIGNTSQQSELKSAGLYLGSSWSEERAGTCGVGSCIYTGQSITVHQTDHFDATHGQLTCSASPIYGVDGHLAAVLDISALHSPEPKSSQWLSLQLIRNVTKRIEMTTLLTSFRHQWVLKLSKTPEFLELDPDCALAVNDDGQIVGLTHSAYGILMKGYSATANPLNAHQLGGVPLDSLLDLDINDLPKYSRRYCPNPVAVTTQSGGLLYIQAIEPVPVTPKSVPTERPIAKPLERLFFRDPIMKSMAEKASTLANSSISILISGETGAGKEYLAKAIHDASRGKRPFVAINCAAIPESLIESELFGYTAGSFTGADRKGKKGLIERANGGTLFLDEIGDMPLALQARLLRVIAEKEVTPVGGHTPVPVTFRVLAASHQNLEDLVKQGRFREDLYYRISGAKLEMPPLRVRKDIKWLSSKLLLEYADQPVPISQGTTQLLNKHSWPGNIRELSNVLQFALAFSQGEKIHPEHLPDSFSKYQQDAPTLPVDTQLETLLNNLNWNITAAANYLGVNRSTVHRRMKRCGLIPPNRR</sequence>
<keyword evidence="2" id="KW-0067">ATP-binding</keyword>
<evidence type="ECO:0000313" key="7">
    <source>
        <dbReference type="EMBL" id="CCO48449.1"/>
    </source>
</evidence>
<dbReference type="InterPro" id="IPR002078">
    <property type="entry name" value="Sigma_54_int"/>
</dbReference>
<dbReference type="EMBL" id="CAOF01000148">
    <property type="protein sequence ID" value="CCO48449.1"/>
    <property type="molecule type" value="Genomic_DNA"/>
</dbReference>
<evidence type="ECO:0000256" key="4">
    <source>
        <dbReference type="ARBA" id="ARBA00023125"/>
    </source>
</evidence>
<proteinExistence type="predicted"/>
<keyword evidence="3" id="KW-0805">Transcription regulation</keyword>
<dbReference type="PROSITE" id="PS00676">
    <property type="entry name" value="SIGMA54_INTERACT_2"/>
    <property type="match status" value="1"/>
</dbReference>
<dbReference type="FunFam" id="3.40.50.300:FF:000006">
    <property type="entry name" value="DNA-binding transcriptional regulator NtrC"/>
    <property type="match status" value="1"/>
</dbReference>
<evidence type="ECO:0000256" key="3">
    <source>
        <dbReference type="ARBA" id="ARBA00023015"/>
    </source>
</evidence>
<dbReference type="InterPro" id="IPR002197">
    <property type="entry name" value="HTH_Fis"/>
</dbReference>
<reference evidence="7 8" key="1">
    <citation type="journal article" date="2013" name="ISME J.">
        <title>Comparative genomics of pathogenic lineages of Vibrio nigripulchritudo identifies virulence-associated traits.</title>
        <authorList>
            <person name="Goudenege D."/>
            <person name="Labreuche Y."/>
            <person name="Krin E."/>
            <person name="Ansquer D."/>
            <person name="Mangenot S."/>
            <person name="Calteau A."/>
            <person name="Medigue C."/>
            <person name="Mazel D."/>
            <person name="Polz M.F."/>
            <person name="Le Roux F."/>
        </authorList>
    </citation>
    <scope>NUCLEOTIDE SEQUENCE [LARGE SCALE GENOMIC DNA]</scope>
    <source>
        <strain evidence="7 8">SOn1</strain>
    </source>
</reference>
<evidence type="ECO:0000313" key="8">
    <source>
        <dbReference type="Proteomes" id="UP000018211"/>
    </source>
</evidence>
<organism evidence="7 8">
    <name type="scientific">Vibrio nigripulchritudo SOn1</name>
    <dbReference type="NCBI Taxonomy" id="1238450"/>
    <lineage>
        <taxon>Bacteria</taxon>
        <taxon>Pseudomonadati</taxon>
        <taxon>Pseudomonadota</taxon>
        <taxon>Gammaproteobacteria</taxon>
        <taxon>Vibrionales</taxon>
        <taxon>Vibrionaceae</taxon>
        <taxon>Vibrio</taxon>
    </lineage>
</organism>
<dbReference type="PROSITE" id="PS50045">
    <property type="entry name" value="SIGMA54_INTERACT_4"/>
    <property type="match status" value="1"/>
</dbReference>
<evidence type="ECO:0000259" key="6">
    <source>
        <dbReference type="PROSITE" id="PS50045"/>
    </source>
</evidence>
<name>A0AAV2VUS2_9VIBR</name>
<dbReference type="Pfam" id="PF00158">
    <property type="entry name" value="Sigma54_activat"/>
    <property type="match status" value="1"/>
</dbReference>
<keyword evidence="1" id="KW-0547">Nucleotide-binding</keyword>
<dbReference type="Gene3D" id="3.30.450.40">
    <property type="match status" value="1"/>
</dbReference>
<gene>
    <name evidence="7" type="primary">acoR</name>
    <name evidence="7" type="ORF">VIBNISOn1_550001</name>
</gene>
<comment type="caution">
    <text evidence="7">The sequence shown here is derived from an EMBL/GenBank/DDBJ whole genome shotgun (WGS) entry which is preliminary data.</text>
</comment>
<dbReference type="RefSeq" id="WP_022612930.1">
    <property type="nucleotide sequence ID" value="NZ_LK391965.1"/>
</dbReference>
<dbReference type="PRINTS" id="PR01590">
    <property type="entry name" value="HTHFIS"/>
</dbReference>
<dbReference type="InterPro" id="IPR027417">
    <property type="entry name" value="P-loop_NTPase"/>
</dbReference>
<dbReference type="CDD" id="cd00009">
    <property type="entry name" value="AAA"/>
    <property type="match status" value="1"/>
</dbReference>
<evidence type="ECO:0000256" key="1">
    <source>
        <dbReference type="ARBA" id="ARBA00022741"/>
    </source>
</evidence>
<dbReference type="AlphaFoldDB" id="A0AAV2VUS2"/>
<dbReference type="Gene3D" id="1.10.8.60">
    <property type="match status" value="1"/>
</dbReference>
<dbReference type="SUPFAM" id="SSF46689">
    <property type="entry name" value="Homeodomain-like"/>
    <property type="match status" value="1"/>
</dbReference>
<dbReference type="PANTHER" id="PTHR32071">
    <property type="entry name" value="TRANSCRIPTIONAL REGULATORY PROTEIN"/>
    <property type="match status" value="1"/>
</dbReference>
<dbReference type="Pfam" id="PF25601">
    <property type="entry name" value="AAA_lid_14"/>
    <property type="match status" value="1"/>
</dbReference>
<dbReference type="PROSITE" id="PS00688">
    <property type="entry name" value="SIGMA54_INTERACT_3"/>
    <property type="match status" value="1"/>
</dbReference>
<keyword evidence="5" id="KW-0804">Transcription</keyword>
<dbReference type="InterPro" id="IPR058031">
    <property type="entry name" value="AAA_lid_NorR"/>
</dbReference>
<dbReference type="GO" id="GO:0005524">
    <property type="term" value="F:ATP binding"/>
    <property type="evidence" value="ECO:0007669"/>
    <property type="project" value="UniProtKB-KW"/>
</dbReference>
<dbReference type="Proteomes" id="UP000018211">
    <property type="component" value="Unassembled WGS sequence"/>
</dbReference>
<feature type="domain" description="Sigma-54 factor interaction" evidence="6">
    <location>
        <begin position="345"/>
        <end position="569"/>
    </location>
</feature>
<evidence type="ECO:0000256" key="2">
    <source>
        <dbReference type="ARBA" id="ARBA00022840"/>
    </source>
</evidence>
<dbReference type="InterPro" id="IPR003593">
    <property type="entry name" value="AAA+_ATPase"/>
</dbReference>
<dbReference type="Pfam" id="PF02954">
    <property type="entry name" value="HTH_8"/>
    <property type="match status" value="1"/>
</dbReference>
<dbReference type="Gene3D" id="1.10.10.60">
    <property type="entry name" value="Homeodomain-like"/>
    <property type="match status" value="1"/>
</dbReference>
<dbReference type="Gene3D" id="3.40.50.300">
    <property type="entry name" value="P-loop containing nucleotide triphosphate hydrolases"/>
    <property type="match status" value="1"/>
</dbReference>